<evidence type="ECO:0000313" key="2">
    <source>
        <dbReference type="Proteomes" id="UP000619041"/>
    </source>
</evidence>
<keyword evidence="2" id="KW-1185">Reference proteome</keyword>
<dbReference type="Pfam" id="PF07277">
    <property type="entry name" value="SapC"/>
    <property type="match status" value="1"/>
</dbReference>
<dbReference type="RefSeq" id="WP_188644554.1">
    <property type="nucleotide sequence ID" value="NZ_BMKL01000001.1"/>
</dbReference>
<comment type="caution">
    <text evidence="1">The sequence shown here is derived from an EMBL/GenBank/DDBJ whole genome shotgun (WGS) entry which is preliminary data.</text>
</comment>
<dbReference type="EMBL" id="BMKL01000001">
    <property type="protein sequence ID" value="GGD95884.1"/>
    <property type="molecule type" value="Genomic_DNA"/>
</dbReference>
<proteinExistence type="predicted"/>
<reference evidence="2" key="1">
    <citation type="journal article" date="2019" name="Int. J. Syst. Evol. Microbiol.">
        <title>The Global Catalogue of Microorganisms (GCM) 10K type strain sequencing project: providing services to taxonomists for standard genome sequencing and annotation.</title>
        <authorList>
            <consortium name="The Broad Institute Genomics Platform"/>
            <consortium name="The Broad Institute Genome Sequencing Center for Infectious Disease"/>
            <person name="Wu L."/>
            <person name="Ma J."/>
        </authorList>
    </citation>
    <scope>NUCLEOTIDE SEQUENCE [LARGE SCALE GENOMIC DNA]</scope>
    <source>
        <strain evidence="2">CGMCC 1.15959</strain>
    </source>
</reference>
<accession>A0ABQ1S611</accession>
<gene>
    <name evidence="1" type="ORF">GCM10011515_14770</name>
</gene>
<evidence type="ECO:0000313" key="1">
    <source>
        <dbReference type="EMBL" id="GGD95884.1"/>
    </source>
</evidence>
<name>A0ABQ1S611_9SPHN</name>
<protein>
    <submittedName>
        <fullName evidence="1">Peptidase</fullName>
    </submittedName>
</protein>
<dbReference type="InterPro" id="IPR010836">
    <property type="entry name" value="SapC"/>
</dbReference>
<dbReference type="Proteomes" id="UP000619041">
    <property type="component" value="Unassembled WGS sequence"/>
</dbReference>
<sequence>MATAPQPTLPLFYNDLMPLNSRDHAKYRSNPGDGLTWLVNQHAVPLTSDEFIQAQRHFPIVFSSGEGSVPLALMGLNEGVNTFIDDGGKLIEDVYIPAYARRYPFLLARLAPDAQELSLCFDPASGLLTETDTGEALFEDDGKPAPLVQGALEFCQKFEEAGARTQAFVQELINKDLLMDGEIAITRNDDPDKPYIYRGFKMINEEKLRELDAETAKLWTGNGIMALIFAHLFSMDMMRHIFGRQAAQGKVPEQQGQPAA</sequence>
<organism evidence="1 2">
    <name type="scientific">Tsuneonella deserti</name>
    <dbReference type="NCBI Taxonomy" id="2035528"/>
    <lineage>
        <taxon>Bacteria</taxon>
        <taxon>Pseudomonadati</taxon>
        <taxon>Pseudomonadota</taxon>
        <taxon>Alphaproteobacteria</taxon>
        <taxon>Sphingomonadales</taxon>
        <taxon>Erythrobacteraceae</taxon>
        <taxon>Tsuneonella</taxon>
    </lineage>
</organism>